<comment type="caution">
    <text evidence="3">The sequence shown here is derived from an EMBL/GenBank/DDBJ whole genome shotgun (WGS) entry which is preliminary data.</text>
</comment>
<feature type="region of interest" description="Disordered" evidence="1">
    <location>
        <begin position="439"/>
        <end position="484"/>
    </location>
</feature>
<keyword evidence="4" id="KW-1185">Reference proteome</keyword>
<dbReference type="EMBL" id="NJEU01000311">
    <property type="protein sequence ID" value="PHH76549.1"/>
    <property type="molecule type" value="Genomic_DNA"/>
</dbReference>
<evidence type="ECO:0000256" key="1">
    <source>
        <dbReference type="SAM" id="MobiDB-lite"/>
    </source>
</evidence>
<dbReference type="InterPro" id="IPR039602">
    <property type="entry name" value="Rxt2"/>
</dbReference>
<dbReference type="Pfam" id="PF08595">
    <property type="entry name" value="RXT2_N"/>
    <property type="match status" value="1"/>
</dbReference>
<dbReference type="PANTHER" id="PTHR28232">
    <property type="entry name" value="TRANSCRIPTIONAL REGULATORY PROTEIN RXT2"/>
    <property type="match status" value="1"/>
</dbReference>
<feature type="compositionally biased region" description="Polar residues" evidence="1">
    <location>
        <begin position="298"/>
        <end position="308"/>
    </location>
</feature>
<feature type="compositionally biased region" description="Basic and acidic residues" evidence="1">
    <location>
        <begin position="244"/>
        <end position="256"/>
    </location>
</feature>
<evidence type="ECO:0000259" key="2">
    <source>
        <dbReference type="Pfam" id="PF08595"/>
    </source>
</evidence>
<reference evidence="3 4" key="1">
    <citation type="submission" date="2017-06" db="EMBL/GenBank/DDBJ databases">
        <title>Ant-infecting Ophiocordyceps genomes reveal a high diversity of potential behavioral manipulation genes and a possible major role for enterotoxins.</title>
        <authorList>
            <person name="De Bekker C."/>
            <person name="Evans H.C."/>
            <person name="Brachmann A."/>
            <person name="Hughes D.P."/>
        </authorList>
    </citation>
    <scope>NUCLEOTIDE SEQUENCE [LARGE SCALE GENOMIC DNA]</scope>
    <source>
        <strain evidence="3 4">1348a</strain>
    </source>
</reference>
<sequence>MASHQILFAETIAGMKKAFKRKAYDSDSDSAIENCGNRGYKLKKRALFARQGQLAPTQGPSSYRESVDYAGTQRAIIHRNSPILDEDGYELDSEDDDERKEEAELAAAELNPYNSIRIEHILAPLTAATDLQAHTSLSKAFTSKTLTNLVSHSCNMLRRENNTLWRIRHLLTMLCGDSTWIPCGRMVGPHDADLYREDHVAMHLLSLAQGSAAESSPPAIWSRETRDESAKQASDTSTTAQVDDAEKRRQEKRDDGQGPAGHGDGSAEETHRIDAERAVATRSPGNNGVPCDPEDNLDNTGPVQSTTGGNEGSRGNDGARNQGVDTQASGPESNPKIEVEAAAKLQGGTSEGAAPSTSPSAEQTVFIHPLFHMPPGVQSDRDAGLPPNEAAEVRRLFLLYVQKQEEVSRGTDRLHQGLLKAERLKREVLHWSKAESHCGINRDMSDGEDWYDKEEWGLEEDLKKGQDEEEEDTTTTGKKTRTRR</sequence>
<dbReference type="GO" id="GO:0033698">
    <property type="term" value="C:Rpd3L complex"/>
    <property type="evidence" value="ECO:0007669"/>
    <property type="project" value="TreeGrafter"/>
</dbReference>
<dbReference type="OrthoDB" id="2405722at2759"/>
<dbReference type="GO" id="GO:0005829">
    <property type="term" value="C:cytosol"/>
    <property type="evidence" value="ECO:0007669"/>
    <property type="project" value="TreeGrafter"/>
</dbReference>
<feature type="domain" description="Transcriptional regulatory protein RXT2 N-terminal" evidence="2">
    <location>
        <begin position="37"/>
        <end position="177"/>
    </location>
</feature>
<dbReference type="AlphaFoldDB" id="A0A2C5XM21"/>
<gene>
    <name evidence="3" type="ORF">CDD82_3944</name>
</gene>
<feature type="region of interest" description="Disordered" evidence="1">
    <location>
        <begin position="211"/>
        <end position="335"/>
    </location>
</feature>
<protein>
    <recommendedName>
        <fullName evidence="2">Transcriptional regulatory protein RXT2 N-terminal domain-containing protein</fullName>
    </recommendedName>
</protein>
<dbReference type="Proteomes" id="UP000224854">
    <property type="component" value="Unassembled WGS sequence"/>
</dbReference>
<dbReference type="InterPro" id="IPR013904">
    <property type="entry name" value="RXT2_N"/>
</dbReference>
<feature type="compositionally biased region" description="Basic and acidic residues" evidence="1">
    <location>
        <begin position="268"/>
        <end position="279"/>
    </location>
</feature>
<organism evidence="3 4">
    <name type="scientific">Ophiocordyceps australis</name>
    <dbReference type="NCBI Taxonomy" id="1399860"/>
    <lineage>
        <taxon>Eukaryota</taxon>
        <taxon>Fungi</taxon>
        <taxon>Dikarya</taxon>
        <taxon>Ascomycota</taxon>
        <taxon>Pezizomycotina</taxon>
        <taxon>Sordariomycetes</taxon>
        <taxon>Hypocreomycetidae</taxon>
        <taxon>Hypocreales</taxon>
        <taxon>Ophiocordycipitaceae</taxon>
        <taxon>Ophiocordyceps</taxon>
    </lineage>
</organism>
<accession>A0A2C5XM21</accession>
<feature type="compositionally biased region" description="Basic and acidic residues" evidence="1">
    <location>
        <begin position="453"/>
        <end position="466"/>
    </location>
</feature>
<proteinExistence type="predicted"/>
<evidence type="ECO:0000313" key="4">
    <source>
        <dbReference type="Proteomes" id="UP000224854"/>
    </source>
</evidence>
<dbReference type="PANTHER" id="PTHR28232:SF1">
    <property type="entry name" value="TRANSCRIPTIONAL REGULATORY PROTEIN RXT2"/>
    <property type="match status" value="1"/>
</dbReference>
<evidence type="ECO:0000313" key="3">
    <source>
        <dbReference type="EMBL" id="PHH76549.1"/>
    </source>
</evidence>
<feature type="compositionally biased region" description="Polar residues" evidence="1">
    <location>
        <begin position="231"/>
        <end position="241"/>
    </location>
</feature>
<name>A0A2C5XM21_9HYPO</name>
<feature type="compositionally biased region" description="Polar residues" evidence="1">
    <location>
        <begin position="323"/>
        <end position="332"/>
    </location>
</feature>